<dbReference type="PROSITE" id="PS50041">
    <property type="entry name" value="C_TYPE_LECTIN_2"/>
    <property type="match status" value="1"/>
</dbReference>
<dbReference type="PANTHER" id="PTHR22803">
    <property type="entry name" value="MANNOSE, PHOSPHOLIPASE, LECTIN RECEPTOR RELATED"/>
    <property type="match status" value="1"/>
</dbReference>
<dbReference type="Pfam" id="PF00059">
    <property type="entry name" value="Lectin_C"/>
    <property type="match status" value="1"/>
</dbReference>
<dbReference type="InterPro" id="IPR001304">
    <property type="entry name" value="C-type_lectin-like"/>
</dbReference>
<feature type="transmembrane region" description="Helical" evidence="3">
    <location>
        <begin position="103"/>
        <end position="121"/>
    </location>
</feature>
<protein>
    <recommendedName>
        <fullName evidence="4">C-type lectin domain-containing protein</fullName>
    </recommendedName>
</protein>
<name>A0A6G0I7K3_LARCR</name>
<organism evidence="5 6">
    <name type="scientific">Larimichthys crocea</name>
    <name type="common">Large yellow croaker</name>
    <name type="synonym">Pseudosciaena crocea</name>
    <dbReference type="NCBI Taxonomy" id="215358"/>
    <lineage>
        <taxon>Eukaryota</taxon>
        <taxon>Metazoa</taxon>
        <taxon>Chordata</taxon>
        <taxon>Craniata</taxon>
        <taxon>Vertebrata</taxon>
        <taxon>Euteleostomi</taxon>
        <taxon>Actinopterygii</taxon>
        <taxon>Neopterygii</taxon>
        <taxon>Teleostei</taxon>
        <taxon>Neoteleostei</taxon>
        <taxon>Acanthomorphata</taxon>
        <taxon>Eupercaria</taxon>
        <taxon>Sciaenidae</taxon>
        <taxon>Larimichthys</taxon>
    </lineage>
</organism>
<keyword evidence="3" id="KW-0472">Membrane</keyword>
<evidence type="ECO:0000313" key="5">
    <source>
        <dbReference type="EMBL" id="KAE8287459.1"/>
    </source>
</evidence>
<dbReference type="AlphaFoldDB" id="A0A6G0I7K3"/>
<feature type="coiled-coil region" evidence="1">
    <location>
        <begin position="198"/>
        <end position="281"/>
    </location>
</feature>
<keyword evidence="3" id="KW-0812">Transmembrane</keyword>
<gene>
    <name evidence="5" type="ORF">D5F01_LYC13503</name>
</gene>
<keyword evidence="3" id="KW-1133">Transmembrane helix</keyword>
<evidence type="ECO:0000313" key="6">
    <source>
        <dbReference type="Proteomes" id="UP000424527"/>
    </source>
</evidence>
<dbReference type="InterPro" id="IPR016186">
    <property type="entry name" value="C-type_lectin-like/link_sf"/>
</dbReference>
<dbReference type="Proteomes" id="UP000424527">
    <property type="component" value="Unassembled WGS sequence"/>
</dbReference>
<evidence type="ECO:0000256" key="3">
    <source>
        <dbReference type="SAM" id="Phobius"/>
    </source>
</evidence>
<evidence type="ECO:0000256" key="2">
    <source>
        <dbReference type="SAM" id="MobiDB-lite"/>
    </source>
</evidence>
<dbReference type="Gene3D" id="3.10.100.10">
    <property type="entry name" value="Mannose-Binding Protein A, subunit A"/>
    <property type="match status" value="1"/>
</dbReference>
<dbReference type="InterPro" id="IPR050111">
    <property type="entry name" value="C-type_lectin/snaclec_domain"/>
</dbReference>
<proteinExistence type="predicted"/>
<dbReference type="SMART" id="SM00034">
    <property type="entry name" value="CLECT"/>
    <property type="match status" value="1"/>
</dbReference>
<sequence length="526" mass="60684">MTDTEGVQDRKDTAEPALEEQVQRKYTKEPSLQEHVAGICTTDDMTYTEEIQMSFPLENPDEDSETLTVTEVVDITGIEDEDIMGTEGTFNILIKRLQSNWQAILIGILIVLLCGVTSALFNKQQFLIAKLQHMSEETAWNEKQFKMENIQLKQLLNSTYQNLTLLGTEDKQLKLHLTATLDNFTLLSAENTQLNLLLNKTSQENTQLNLLLNKTSQENTQLNLHLNKTSQENTQLNLLLNKTSQENTQLNLLLNKTSQENTQLNLHLENAIQEKRQLDVENQKLNMFLNSTLENFNLIEEEKKQLNLHLNESLKIITLQGAESKQLHQLLLNEQLNSMQLKAANEHQLSILFSTKMGFLWRFCNRDTLQCSHCPPGWTEHASRCFILSHEPKQWENARIECLDYGGDLAMVWNKEDQALLTNMTFQYVQQNPSEDFHSAWIGLQDMVQEGTFYWVNGDTIKWNVIYWMDQEPNNAMDNWDLKGQDCVAIVPPTRIGAEDWLNSWDDSVCEDRRHYICETTALILG</sequence>
<dbReference type="EMBL" id="REGW02000013">
    <property type="protein sequence ID" value="KAE8287459.1"/>
    <property type="molecule type" value="Genomic_DNA"/>
</dbReference>
<feature type="domain" description="C-type lectin" evidence="4">
    <location>
        <begin position="381"/>
        <end position="519"/>
    </location>
</feature>
<evidence type="ECO:0000256" key="1">
    <source>
        <dbReference type="SAM" id="Coils"/>
    </source>
</evidence>
<evidence type="ECO:0000259" key="4">
    <source>
        <dbReference type="PROSITE" id="PS50041"/>
    </source>
</evidence>
<feature type="region of interest" description="Disordered" evidence="2">
    <location>
        <begin position="1"/>
        <end position="29"/>
    </location>
</feature>
<accession>A0A6G0I7K3</accession>
<keyword evidence="6" id="KW-1185">Reference proteome</keyword>
<reference evidence="5 6" key="1">
    <citation type="submission" date="2019-07" db="EMBL/GenBank/DDBJ databases">
        <title>Chromosome genome assembly for large yellow croaker.</title>
        <authorList>
            <person name="Xiao S."/>
        </authorList>
    </citation>
    <scope>NUCLEOTIDE SEQUENCE [LARGE SCALE GENOMIC DNA]</scope>
    <source>
        <strain evidence="5">JMULYC20181020</strain>
        <tissue evidence="5">Muscle</tissue>
    </source>
</reference>
<dbReference type="InterPro" id="IPR016187">
    <property type="entry name" value="CTDL_fold"/>
</dbReference>
<keyword evidence="1" id="KW-0175">Coiled coil</keyword>
<comment type="caution">
    <text evidence="5">The sequence shown here is derived from an EMBL/GenBank/DDBJ whole genome shotgun (WGS) entry which is preliminary data.</text>
</comment>
<dbReference type="SUPFAM" id="SSF56436">
    <property type="entry name" value="C-type lectin-like"/>
    <property type="match status" value="1"/>
</dbReference>